<name>A0A4Q1BJU6_TREME</name>
<feature type="region of interest" description="Disordered" evidence="1">
    <location>
        <begin position="1"/>
        <end position="50"/>
    </location>
</feature>
<evidence type="ECO:0000256" key="1">
    <source>
        <dbReference type="SAM" id="MobiDB-lite"/>
    </source>
</evidence>
<dbReference type="InParanoid" id="A0A4Q1BJU6"/>
<feature type="compositionally biased region" description="Low complexity" evidence="1">
    <location>
        <begin position="1"/>
        <end position="20"/>
    </location>
</feature>
<dbReference type="EMBL" id="SDIL01000056">
    <property type="protein sequence ID" value="RXK37945.1"/>
    <property type="molecule type" value="Genomic_DNA"/>
</dbReference>
<dbReference type="InterPro" id="IPR001251">
    <property type="entry name" value="CRAL-TRIO_dom"/>
</dbReference>
<evidence type="ECO:0000313" key="4">
    <source>
        <dbReference type="Proteomes" id="UP000289152"/>
    </source>
</evidence>
<dbReference type="Gene3D" id="3.40.525.10">
    <property type="entry name" value="CRAL-TRIO lipid binding domain"/>
    <property type="match status" value="1"/>
</dbReference>
<keyword evidence="4" id="KW-1185">Reference proteome</keyword>
<reference evidence="3 4" key="1">
    <citation type="submission" date="2016-06" db="EMBL/GenBank/DDBJ databases">
        <title>Evolution of pathogenesis and genome organization in the Tremellales.</title>
        <authorList>
            <person name="Cuomo C."/>
            <person name="Litvintseva A."/>
            <person name="Heitman J."/>
            <person name="Chen Y."/>
            <person name="Sun S."/>
            <person name="Springer D."/>
            <person name="Dromer F."/>
            <person name="Young S."/>
            <person name="Zeng Q."/>
            <person name="Chapman S."/>
            <person name="Gujja S."/>
            <person name="Saif S."/>
            <person name="Birren B."/>
        </authorList>
    </citation>
    <scope>NUCLEOTIDE SEQUENCE [LARGE SCALE GENOMIC DNA]</scope>
    <source>
        <strain evidence="3 4">ATCC 28783</strain>
    </source>
</reference>
<dbReference type="SMART" id="SM00516">
    <property type="entry name" value="SEC14"/>
    <property type="match status" value="1"/>
</dbReference>
<feature type="domain" description="CRAL-TRIO" evidence="2">
    <location>
        <begin position="128"/>
        <end position="281"/>
    </location>
</feature>
<dbReference type="SUPFAM" id="SSF52087">
    <property type="entry name" value="CRAL/TRIO domain"/>
    <property type="match status" value="1"/>
</dbReference>
<dbReference type="Pfam" id="PF00650">
    <property type="entry name" value="CRAL_TRIO"/>
    <property type="match status" value="1"/>
</dbReference>
<dbReference type="InterPro" id="IPR036273">
    <property type="entry name" value="CRAL/TRIO_N_dom_sf"/>
</dbReference>
<dbReference type="FunFam" id="3.40.525.10:FF:000020">
    <property type="entry name" value="Chromosome 15, whole genome shotgun sequence"/>
    <property type="match status" value="1"/>
</dbReference>
<evidence type="ECO:0000259" key="2">
    <source>
        <dbReference type="PROSITE" id="PS50191"/>
    </source>
</evidence>
<sequence length="420" mass="47115">MSSIFSSLSTKSSASSSRASSIKEQAPAPPETSEVIVTPPEESKPKKKWEYTPEQLQKIQELREYTKTLLLPESDSYYLWEKRFLDDPGCHPRYCRAAKWKMDDAKKRIKGTIEWRREYKPELMQPGDVKVEAETGKIILKGFDMDGRPVLYLRPGRENTETSPRQIRHMIYHLERAIDLCPPGQDQVTIIVDYKSATSSTMPSIGKGRSVLNILQNHYVERLGRGLVVNMPWWVNAFFTGISPFLDPITRDKIRFNPKLTELVPPSQLDYEFGGEHNFVFDHDIYWKTLTEFCCLAEDGTRIDKEGKSWIPPLGNGIAAALEGYAPTPDAVASGQMTKNPQATAGIVDKVDPSTSEAQTIVAEHRAKEPEEKKEQGISELQDKVEALTMEVPAVETAPGPPTGEVVFDHPPSGKELAAI</sequence>
<dbReference type="PROSITE" id="PS50191">
    <property type="entry name" value="CRAL_TRIO"/>
    <property type="match status" value="1"/>
</dbReference>
<dbReference type="InterPro" id="IPR011074">
    <property type="entry name" value="CRAL/TRIO_N_dom"/>
</dbReference>
<dbReference type="GO" id="GO:0008526">
    <property type="term" value="F:phosphatidylinositol transfer activity"/>
    <property type="evidence" value="ECO:0007669"/>
    <property type="project" value="TreeGrafter"/>
</dbReference>
<feature type="region of interest" description="Disordered" evidence="1">
    <location>
        <begin position="395"/>
        <end position="420"/>
    </location>
</feature>
<proteinExistence type="predicted"/>
<dbReference type="OrthoDB" id="75724at2759"/>
<feature type="compositionally biased region" description="Basic and acidic residues" evidence="1">
    <location>
        <begin position="41"/>
        <end position="50"/>
    </location>
</feature>
<dbReference type="Proteomes" id="UP000289152">
    <property type="component" value="Unassembled WGS sequence"/>
</dbReference>
<protein>
    <submittedName>
        <fullName evidence="3">Pleiotropic drug resistance protein</fullName>
    </submittedName>
</protein>
<dbReference type="PANTHER" id="PTHR45824:SF29">
    <property type="entry name" value="GH16843P"/>
    <property type="match status" value="1"/>
</dbReference>
<dbReference type="CDD" id="cd00170">
    <property type="entry name" value="SEC14"/>
    <property type="match status" value="1"/>
</dbReference>
<dbReference type="SUPFAM" id="SSF46938">
    <property type="entry name" value="CRAL/TRIO N-terminal domain"/>
    <property type="match status" value="1"/>
</dbReference>
<accession>A0A4Q1BJU6</accession>
<dbReference type="InterPro" id="IPR052578">
    <property type="entry name" value="PI_Transfer_CRAL-TRIO"/>
</dbReference>
<dbReference type="Pfam" id="PF03765">
    <property type="entry name" value="CRAL_TRIO_N"/>
    <property type="match status" value="1"/>
</dbReference>
<dbReference type="InterPro" id="IPR036865">
    <property type="entry name" value="CRAL-TRIO_dom_sf"/>
</dbReference>
<dbReference type="VEuPathDB" id="FungiDB:TREMEDRAFT_27528"/>
<evidence type="ECO:0000313" key="3">
    <source>
        <dbReference type="EMBL" id="RXK37945.1"/>
    </source>
</evidence>
<comment type="caution">
    <text evidence="3">The sequence shown here is derived from an EMBL/GenBank/DDBJ whole genome shotgun (WGS) entry which is preliminary data.</text>
</comment>
<organism evidence="3 4">
    <name type="scientific">Tremella mesenterica</name>
    <name type="common">Jelly fungus</name>
    <dbReference type="NCBI Taxonomy" id="5217"/>
    <lineage>
        <taxon>Eukaryota</taxon>
        <taxon>Fungi</taxon>
        <taxon>Dikarya</taxon>
        <taxon>Basidiomycota</taxon>
        <taxon>Agaricomycotina</taxon>
        <taxon>Tremellomycetes</taxon>
        <taxon>Tremellales</taxon>
        <taxon>Tremellaceae</taxon>
        <taxon>Tremella</taxon>
    </lineage>
</organism>
<dbReference type="AlphaFoldDB" id="A0A4Q1BJU6"/>
<gene>
    <name evidence="3" type="ORF">M231_04731</name>
</gene>
<dbReference type="PANTHER" id="PTHR45824">
    <property type="entry name" value="GH16843P"/>
    <property type="match status" value="1"/>
</dbReference>